<dbReference type="GO" id="GO:0015179">
    <property type="term" value="F:L-amino acid transmembrane transporter activity"/>
    <property type="evidence" value="ECO:0007669"/>
    <property type="project" value="TreeGrafter"/>
</dbReference>
<dbReference type="AlphaFoldDB" id="A0A1Y2FGZ9"/>
<dbReference type="GO" id="GO:0016020">
    <property type="term" value="C:membrane"/>
    <property type="evidence" value="ECO:0007669"/>
    <property type="project" value="UniProtKB-SubCell"/>
</dbReference>
<dbReference type="OMA" id="TYWVISF"/>
<dbReference type="Gene3D" id="1.20.1740.10">
    <property type="entry name" value="Amino acid/polyamine transporter I"/>
    <property type="match status" value="1"/>
</dbReference>
<keyword evidence="2 5" id="KW-0812">Transmembrane</keyword>
<evidence type="ECO:0000256" key="3">
    <source>
        <dbReference type="ARBA" id="ARBA00022989"/>
    </source>
</evidence>
<feature type="transmembrane region" description="Helical" evidence="5">
    <location>
        <begin position="292"/>
        <end position="314"/>
    </location>
</feature>
<proteinExistence type="predicted"/>
<comment type="caution">
    <text evidence="6">The sequence shown here is derived from an EMBL/GenBank/DDBJ whole genome shotgun (WGS) entry which is preliminary data.</text>
</comment>
<dbReference type="Pfam" id="PF13520">
    <property type="entry name" value="AA_permease_2"/>
    <property type="match status" value="1"/>
</dbReference>
<accession>A0A1Y2FGZ9</accession>
<evidence type="ECO:0000256" key="4">
    <source>
        <dbReference type="ARBA" id="ARBA00023136"/>
    </source>
</evidence>
<dbReference type="GeneID" id="63788534"/>
<keyword evidence="3 5" id="KW-1133">Transmembrane helix</keyword>
<feature type="transmembrane region" description="Helical" evidence="5">
    <location>
        <begin position="371"/>
        <end position="392"/>
    </location>
</feature>
<dbReference type="STRING" id="56484.A0A1Y2FGZ9"/>
<name>A0A1Y2FGZ9_PROLT</name>
<feature type="transmembrane region" description="Helical" evidence="5">
    <location>
        <begin position="142"/>
        <end position="161"/>
    </location>
</feature>
<dbReference type="OrthoDB" id="10062876at2759"/>
<dbReference type="PANTHER" id="PTHR11785">
    <property type="entry name" value="AMINO ACID TRANSPORTER"/>
    <property type="match status" value="1"/>
</dbReference>
<reference evidence="6 7" key="1">
    <citation type="submission" date="2016-07" db="EMBL/GenBank/DDBJ databases">
        <title>Pervasive Adenine N6-methylation of Active Genes in Fungi.</title>
        <authorList>
            <consortium name="DOE Joint Genome Institute"/>
            <person name="Mondo S.J."/>
            <person name="Dannebaum R.O."/>
            <person name="Kuo R.C."/>
            <person name="Labutti K."/>
            <person name="Haridas S."/>
            <person name="Kuo A."/>
            <person name="Salamov A."/>
            <person name="Ahrendt S.R."/>
            <person name="Lipzen A."/>
            <person name="Sullivan W."/>
            <person name="Andreopoulos W.B."/>
            <person name="Clum A."/>
            <person name="Lindquist E."/>
            <person name="Daum C."/>
            <person name="Ramamoorthy G.K."/>
            <person name="Gryganskyi A."/>
            <person name="Culley D."/>
            <person name="Magnuson J.K."/>
            <person name="James T.Y."/>
            <person name="O'Malley M.A."/>
            <person name="Stajich J.E."/>
            <person name="Spatafora J.W."/>
            <person name="Visel A."/>
            <person name="Grigoriev I.V."/>
        </authorList>
    </citation>
    <scope>NUCLEOTIDE SEQUENCE [LARGE SCALE GENOMIC DNA]</scope>
    <source>
        <strain evidence="6 7">12-1054</strain>
    </source>
</reference>
<keyword evidence="4 5" id="KW-0472">Membrane</keyword>
<dbReference type="InterPro" id="IPR002293">
    <property type="entry name" value="AA/rel_permease1"/>
</dbReference>
<comment type="subcellular location">
    <subcellularLocation>
        <location evidence="1">Membrane</location>
        <topology evidence="1">Multi-pass membrane protein</topology>
    </subcellularLocation>
</comment>
<feature type="transmembrane region" description="Helical" evidence="5">
    <location>
        <begin position="250"/>
        <end position="272"/>
    </location>
</feature>
<dbReference type="Proteomes" id="UP000193685">
    <property type="component" value="Unassembled WGS sequence"/>
</dbReference>
<protein>
    <submittedName>
        <fullName evidence="6">Amino acid transporter</fullName>
    </submittedName>
</protein>
<dbReference type="FunFam" id="1.20.1740.10:FF:000042">
    <property type="entry name" value="Similar to amino acid transporter"/>
    <property type="match status" value="1"/>
</dbReference>
<sequence length="486" mass="51942">MVPLSQTIDGQAQEAAPKTVTFRNGLGLVIGLQIGSGIFSTPGLVAKVGSPGASISIWIVSGILAWTGAASYAELGASLPFQGGPNAYLRHIYGDLAAFLFSWTGICAIKPGSAAIICIICSEYVNDIVFRALFSDLVAPRWLVKLIAIMCASCASGIVALSTKGATRVIDLITLSKVLTLITITVAGFAWLGVGKGTDTYKKSLFAGSSHDVGTYIKALLSGLWAYDGWDNCSYVSGEMIDPARDIPRVVHTAQPIVITAYVLANMAYFAVLSLEDIQQTHTIALDFGRTILGHSGALVLGIAVIGSSFGALLSSTFTTARLVATSGENHELPKVFAKLHPKTNTPVNALGLQLAITVGYIIAGDFEHLVLFYGLVVWIFFFVTVLGLIVLRARQPKLERPYRAWLSTPIVFCCAALFIIFRVLFEATVEATIGFGFILLGVVVYFLKAGRPESGSRVQQGTFARLSSVAQDMFARSRGHDYRAV</sequence>
<feature type="transmembrane region" description="Helical" evidence="5">
    <location>
        <begin position="26"/>
        <end position="45"/>
    </location>
</feature>
<feature type="transmembrane region" description="Helical" evidence="5">
    <location>
        <begin position="173"/>
        <end position="194"/>
    </location>
</feature>
<gene>
    <name evidence="6" type="ORF">BCR37DRAFT_402778</name>
</gene>
<keyword evidence="7" id="KW-1185">Reference proteome</keyword>
<feature type="transmembrane region" description="Helical" evidence="5">
    <location>
        <begin position="57"/>
        <end position="77"/>
    </location>
</feature>
<evidence type="ECO:0000313" key="6">
    <source>
        <dbReference type="EMBL" id="ORY82085.1"/>
    </source>
</evidence>
<evidence type="ECO:0000256" key="2">
    <source>
        <dbReference type="ARBA" id="ARBA00022692"/>
    </source>
</evidence>
<evidence type="ECO:0000313" key="7">
    <source>
        <dbReference type="Proteomes" id="UP000193685"/>
    </source>
</evidence>
<dbReference type="PANTHER" id="PTHR11785:SF512">
    <property type="entry name" value="SOBREMESA, ISOFORM B"/>
    <property type="match status" value="1"/>
</dbReference>
<feature type="transmembrane region" description="Helical" evidence="5">
    <location>
        <begin position="348"/>
        <end position="365"/>
    </location>
</feature>
<feature type="transmembrane region" description="Helical" evidence="5">
    <location>
        <begin position="97"/>
        <end position="121"/>
    </location>
</feature>
<evidence type="ECO:0000256" key="1">
    <source>
        <dbReference type="ARBA" id="ARBA00004141"/>
    </source>
</evidence>
<feature type="transmembrane region" description="Helical" evidence="5">
    <location>
        <begin position="432"/>
        <end position="448"/>
    </location>
</feature>
<feature type="transmembrane region" description="Helical" evidence="5">
    <location>
        <begin position="404"/>
        <end position="426"/>
    </location>
</feature>
<dbReference type="RefSeq" id="XP_040725219.1">
    <property type="nucleotide sequence ID" value="XM_040871935.1"/>
</dbReference>
<dbReference type="InterPro" id="IPR050598">
    <property type="entry name" value="AminoAcid_Transporter"/>
</dbReference>
<evidence type="ECO:0000256" key="5">
    <source>
        <dbReference type="SAM" id="Phobius"/>
    </source>
</evidence>
<dbReference type="EMBL" id="MCFI01000010">
    <property type="protein sequence ID" value="ORY82085.1"/>
    <property type="molecule type" value="Genomic_DNA"/>
</dbReference>
<organism evidence="6 7">
    <name type="scientific">Protomyces lactucae-debilis</name>
    <dbReference type="NCBI Taxonomy" id="2754530"/>
    <lineage>
        <taxon>Eukaryota</taxon>
        <taxon>Fungi</taxon>
        <taxon>Dikarya</taxon>
        <taxon>Ascomycota</taxon>
        <taxon>Taphrinomycotina</taxon>
        <taxon>Taphrinomycetes</taxon>
        <taxon>Taphrinales</taxon>
        <taxon>Protomycetaceae</taxon>
        <taxon>Protomyces</taxon>
    </lineage>
</organism>
<dbReference type="PIRSF" id="PIRSF006060">
    <property type="entry name" value="AA_transporter"/>
    <property type="match status" value="1"/>
</dbReference>